<reference evidence="1" key="1">
    <citation type="submission" date="2023-03" db="EMBL/GenBank/DDBJ databases">
        <title>Massive genome expansion in bonnet fungi (Mycena s.s.) driven by repeated elements and novel gene families across ecological guilds.</title>
        <authorList>
            <consortium name="Lawrence Berkeley National Laboratory"/>
            <person name="Harder C.B."/>
            <person name="Miyauchi S."/>
            <person name="Viragh M."/>
            <person name="Kuo A."/>
            <person name="Thoen E."/>
            <person name="Andreopoulos B."/>
            <person name="Lu D."/>
            <person name="Skrede I."/>
            <person name="Drula E."/>
            <person name="Henrissat B."/>
            <person name="Morin E."/>
            <person name="Kohler A."/>
            <person name="Barry K."/>
            <person name="LaButti K."/>
            <person name="Morin E."/>
            <person name="Salamov A."/>
            <person name="Lipzen A."/>
            <person name="Mereny Z."/>
            <person name="Hegedus B."/>
            <person name="Baldrian P."/>
            <person name="Stursova M."/>
            <person name="Weitz H."/>
            <person name="Taylor A."/>
            <person name="Grigoriev I.V."/>
            <person name="Nagy L.G."/>
            <person name="Martin F."/>
            <person name="Kauserud H."/>
        </authorList>
    </citation>
    <scope>NUCLEOTIDE SEQUENCE</scope>
    <source>
        <strain evidence="1">CBHHK182m</strain>
    </source>
</reference>
<sequence length="269" mass="29764">PPSLPSYLKVVNLAINPTSKCSHCGPSIPASSPVPLAAKEPYDWGWGATGNRLLNSNEPPHESETLSFKTALSEVDSHLSSLEDEILRFRDRLKQLKEHHAELSAMRALGAAVFSPLRRIPSEVLCEIFSWTVPTIADIAFCKVRLTDSPWVLTHICRRWRTIAIADPLLWSLVAIAYSENIDPSSQFSLPLIKTQLERVRNLRIYFAGCEVSDSRPAVSDSSTCGRDIQVPRRTFSGLGRTRHRADFAPRSCPSQSTGSFRVTAPSVA</sequence>
<organism evidence="1 2">
    <name type="scientific">Mycena metata</name>
    <dbReference type="NCBI Taxonomy" id="1033252"/>
    <lineage>
        <taxon>Eukaryota</taxon>
        <taxon>Fungi</taxon>
        <taxon>Dikarya</taxon>
        <taxon>Basidiomycota</taxon>
        <taxon>Agaricomycotina</taxon>
        <taxon>Agaricomycetes</taxon>
        <taxon>Agaricomycetidae</taxon>
        <taxon>Agaricales</taxon>
        <taxon>Marasmiineae</taxon>
        <taxon>Mycenaceae</taxon>
        <taxon>Mycena</taxon>
    </lineage>
</organism>
<comment type="caution">
    <text evidence="1">The sequence shown here is derived from an EMBL/GenBank/DDBJ whole genome shotgun (WGS) entry which is preliminary data.</text>
</comment>
<dbReference type="Gene3D" id="1.20.1280.50">
    <property type="match status" value="1"/>
</dbReference>
<feature type="non-terminal residue" evidence="1">
    <location>
        <position position="1"/>
    </location>
</feature>
<evidence type="ECO:0000313" key="2">
    <source>
        <dbReference type="Proteomes" id="UP001215598"/>
    </source>
</evidence>
<dbReference type="EMBL" id="JARKIB010000008">
    <property type="protein sequence ID" value="KAJ7777016.1"/>
    <property type="molecule type" value="Genomic_DNA"/>
</dbReference>
<accession>A0AAD7K4K8</accession>
<evidence type="ECO:0000313" key="1">
    <source>
        <dbReference type="EMBL" id="KAJ7777016.1"/>
    </source>
</evidence>
<evidence type="ECO:0008006" key="3">
    <source>
        <dbReference type="Google" id="ProtNLM"/>
    </source>
</evidence>
<name>A0AAD7K4K8_9AGAR</name>
<proteinExistence type="predicted"/>
<dbReference type="Proteomes" id="UP001215598">
    <property type="component" value="Unassembled WGS sequence"/>
</dbReference>
<keyword evidence="2" id="KW-1185">Reference proteome</keyword>
<gene>
    <name evidence="1" type="ORF">B0H16DRAFT_945799</name>
</gene>
<protein>
    <recommendedName>
        <fullName evidence="3">F-box domain-containing protein</fullName>
    </recommendedName>
</protein>
<dbReference type="AlphaFoldDB" id="A0AAD7K4K8"/>